<dbReference type="EMBL" id="UINC01026188">
    <property type="protein sequence ID" value="SVB03184.1"/>
    <property type="molecule type" value="Genomic_DNA"/>
</dbReference>
<sequence>KLMEIVPSGTVDPTSGLYNTTMYLMAVVLFVALIMNATMRPVDAKHHMKE</sequence>
<reference evidence="2" key="1">
    <citation type="submission" date="2018-05" db="EMBL/GenBank/DDBJ databases">
        <authorList>
            <person name="Lanie J.A."/>
            <person name="Ng W.-L."/>
            <person name="Kazmierczak K.M."/>
            <person name="Andrzejewski T.M."/>
            <person name="Davidsen T.M."/>
            <person name="Wayne K.J."/>
            <person name="Tettelin H."/>
            <person name="Glass J.I."/>
            <person name="Rusch D."/>
            <person name="Podicherti R."/>
            <person name="Tsui H.-C.T."/>
            <person name="Winkler M.E."/>
        </authorList>
    </citation>
    <scope>NUCLEOTIDE SEQUENCE</scope>
</reference>
<feature type="transmembrane region" description="Helical" evidence="1">
    <location>
        <begin position="20"/>
        <end position="39"/>
    </location>
</feature>
<evidence type="ECO:0000256" key="1">
    <source>
        <dbReference type="SAM" id="Phobius"/>
    </source>
</evidence>
<name>A0A382AP78_9ZZZZ</name>
<accession>A0A382AP78</accession>
<feature type="non-terminal residue" evidence="2">
    <location>
        <position position="1"/>
    </location>
</feature>
<proteinExistence type="predicted"/>
<keyword evidence="1" id="KW-1133">Transmembrane helix</keyword>
<protein>
    <submittedName>
        <fullName evidence="2">Uncharacterized protein</fullName>
    </submittedName>
</protein>
<organism evidence="2">
    <name type="scientific">marine metagenome</name>
    <dbReference type="NCBI Taxonomy" id="408172"/>
    <lineage>
        <taxon>unclassified sequences</taxon>
        <taxon>metagenomes</taxon>
        <taxon>ecological metagenomes</taxon>
    </lineage>
</organism>
<evidence type="ECO:0000313" key="2">
    <source>
        <dbReference type="EMBL" id="SVB03184.1"/>
    </source>
</evidence>
<gene>
    <name evidence="2" type="ORF">METZ01_LOCUS156038</name>
</gene>
<keyword evidence="1" id="KW-0472">Membrane</keyword>
<dbReference type="AlphaFoldDB" id="A0A382AP78"/>
<keyword evidence="1" id="KW-0812">Transmembrane</keyword>